<evidence type="ECO:0000313" key="4">
    <source>
        <dbReference type="Proteomes" id="UP000478008"/>
    </source>
</evidence>
<dbReference type="Proteomes" id="UP000478008">
    <property type="component" value="Unassembled WGS sequence"/>
</dbReference>
<name>A0A3F2Y0H5_DEKBR</name>
<feature type="compositionally biased region" description="Basic residues" evidence="1">
    <location>
        <begin position="19"/>
        <end position="30"/>
    </location>
</feature>
<reference evidence="2 5" key="2">
    <citation type="journal article" date="2020" name="Appl. Microbiol. Biotechnol.">
        <title>Targeted gene deletion in Brettanomyces bruxellensis with an expression-free CRISPR-Cas9 system.</title>
        <authorList>
            <person name="Varela C."/>
            <person name="Bartel C."/>
            <person name="Onetto C."/>
            <person name="Borneman A."/>
        </authorList>
    </citation>
    <scope>NUCLEOTIDE SEQUENCE [LARGE SCALE GENOMIC DNA]</scope>
    <source>
        <strain evidence="2 5">AWRI1613</strain>
    </source>
</reference>
<gene>
    <name evidence="3" type="ORF">DEBR0S1_01376G</name>
    <name evidence="2" type="ORF">HII12_001961</name>
</gene>
<reference evidence="3 4" key="1">
    <citation type="submission" date="2019-07" db="EMBL/GenBank/DDBJ databases">
        <authorList>
            <person name="Friedrich A."/>
            <person name="Schacherer J."/>
        </authorList>
    </citation>
    <scope>NUCLEOTIDE SEQUENCE [LARGE SCALE GENOMIC DNA]</scope>
</reference>
<dbReference type="EMBL" id="JABCYN010000022">
    <property type="protein sequence ID" value="KAF6013246.1"/>
    <property type="molecule type" value="Genomic_DNA"/>
</dbReference>
<feature type="region of interest" description="Disordered" evidence="1">
    <location>
        <begin position="1"/>
        <end position="30"/>
    </location>
</feature>
<organism evidence="3 4">
    <name type="scientific">Dekkera bruxellensis</name>
    <name type="common">Brettanomyces custersii</name>
    <dbReference type="NCBI Taxonomy" id="5007"/>
    <lineage>
        <taxon>Eukaryota</taxon>
        <taxon>Fungi</taxon>
        <taxon>Dikarya</taxon>
        <taxon>Ascomycota</taxon>
        <taxon>Saccharomycotina</taxon>
        <taxon>Pichiomycetes</taxon>
        <taxon>Pichiales</taxon>
        <taxon>Pichiaceae</taxon>
        <taxon>Brettanomyces</taxon>
    </lineage>
</organism>
<evidence type="ECO:0000313" key="3">
    <source>
        <dbReference type="EMBL" id="VUG15844.1"/>
    </source>
</evidence>
<evidence type="ECO:0000256" key="1">
    <source>
        <dbReference type="SAM" id="MobiDB-lite"/>
    </source>
</evidence>
<protein>
    <submittedName>
        <fullName evidence="3">DEBR0S1_01376g1_1</fullName>
    </submittedName>
</protein>
<evidence type="ECO:0000313" key="2">
    <source>
        <dbReference type="EMBL" id="KAF6013246.1"/>
    </source>
</evidence>
<evidence type="ECO:0000313" key="5">
    <source>
        <dbReference type="Proteomes" id="UP000568158"/>
    </source>
</evidence>
<accession>A0A3F2Y0H5</accession>
<proteinExistence type="predicted"/>
<keyword evidence="4" id="KW-1185">Reference proteome</keyword>
<dbReference type="EMBL" id="CABFWN010000001">
    <property type="protein sequence ID" value="VUG15844.1"/>
    <property type="molecule type" value="Genomic_DNA"/>
</dbReference>
<dbReference type="AlphaFoldDB" id="A0A3F2Y0H5"/>
<dbReference type="Proteomes" id="UP000568158">
    <property type="component" value="Unassembled WGS sequence"/>
</dbReference>
<sequence>MGRKKGSERKKQAIGSNIGKKKCLPTYKAKKQQRLRKLKDLSSILRPKAYKKIENGKSNAMRIRLAANTKYHIDPAAGYSSIIKLYIDAEKSDKAKDNLDEKLRKIELMKPLLPPKIIKDRMLKMALQNLKSKTSKVKDQKISKEYTAGNSTYIENELDLQLLKIAASIKGRTTAKYRMKNIEAESAKFSISDMQKRISGVRETSIENIDIFEGLNRSDFTQIKKFQRLKRI</sequence>